<dbReference type="InterPro" id="IPR025528">
    <property type="entry name" value="BrnA_antitoxin"/>
</dbReference>
<accession>A0A2T4JY72</accession>
<dbReference type="Proteomes" id="UP000241010">
    <property type="component" value="Unassembled WGS sequence"/>
</dbReference>
<protein>
    <recommendedName>
        <fullName evidence="3">BrnA antitoxin family protein</fullName>
    </recommendedName>
</protein>
<proteinExistence type="predicted"/>
<organism evidence="1 2">
    <name type="scientific">Cereibacter changlensis JA139</name>
    <dbReference type="NCBI Taxonomy" id="1188249"/>
    <lineage>
        <taxon>Bacteria</taxon>
        <taxon>Pseudomonadati</taxon>
        <taxon>Pseudomonadota</taxon>
        <taxon>Alphaproteobacteria</taxon>
        <taxon>Rhodobacterales</taxon>
        <taxon>Paracoccaceae</taxon>
        <taxon>Cereibacter</taxon>
    </lineage>
</organism>
<dbReference type="RefSeq" id="WP_107662760.1">
    <property type="nucleotide sequence ID" value="NZ_PZKG01000013.1"/>
</dbReference>
<sequence length="103" mass="11823">MDRRTRKLAPISPEEDAAITAAAESDPDTWIWTEEDFARARPVTDFPELVEILRRHGRPVLPEEERKQRVTMYLDRDVLARLKAGGKGWQTRANAKLREALGL</sequence>
<keyword evidence="2" id="KW-1185">Reference proteome</keyword>
<evidence type="ECO:0000313" key="1">
    <source>
        <dbReference type="EMBL" id="PTE22869.1"/>
    </source>
</evidence>
<dbReference type="Pfam" id="PF14384">
    <property type="entry name" value="BrnA_antitoxin"/>
    <property type="match status" value="1"/>
</dbReference>
<evidence type="ECO:0008006" key="3">
    <source>
        <dbReference type="Google" id="ProtNLM"/>
    </source>
</evidence>
<reference evidence="1 2" key="1">
    <citation type="submission" date="2018-03" db="EMBL/GenBank/DDBJ databases">
        <title>Cereibacter changlensis.</title>
        <authorList>
            <person name="Meyer T.E."/>
            <person name="Miller S."/>
            <person name="Lodha T."/>
            <person name="Gandham S."/>
            <person name="Chintalapati S."/>
            <person name="Chintalapati V.R."/>
        </authorList>
    </citation>
    <scope>NUCLEOTIDE SEQUENCE [LARGE SCALE GENOMIC DNA]</scope>
    <source>
        <strain evidence="1 2">JA139</strain>
    </source>
</reference>
<comment type="caution">
    <text evidence="1">The sequence shown here is derived from an EMBL/GenBank/DDBJ whole genome shotgun (WGS) entry which is preliminary data.</text>
</comment>
<dbReference type="AlphaFoldDB" id="A0A2T4JY72"/>
<evidence type="ECO:0000313" key="2">
    <source>
        <dbReference type="Proteomes" id="UP000241010"/>
    </source>
</evidence>
<name>A0A2T4JY72_9RHOB</name>
<dbReference type="EMBL" id="PZKG01000013">
    <property type="protein sequence ID" value="PTE22869.1"/>
    <property type="molecule type" value="Genomic_DNA"/>
</dbReference>
<dbReference type="OrthoDB" id="361944at2"/>
<gene>
    <name evidence="1" type="ORF">C5F48_04725</name>
</gene>